<keyword evidence="3" id="KW-1185">Reference proteome</keyword>
<dbReference type="InterPro" id="IPR009325">
    <property type="entry name" value="DUF983"/>
</dbReference>
<dbReference type="eggNOG" id="COG5349">
    <property type="taxonomic scope" value="Bacteria"/>
</dbReference>
<dbReference type="Proteomes" id="UP000006230">
    <property type="component" value="Unassembled WGS sequence"/>
</dbReference>
<protein>
    <recommendedName>
        <fullName evidence="4">DUF983 domain-containing protein</fullName>
    </recommendedName>
</protein>
<dbReference type="AlphaFoldDB" id="Q0FRS3"/>
<organism evidence="2 3">
    <name type="scientific">Salipiger bermudensis (strain DSM 26914 / JCM 13377 / KCTC 12554 / HTCC2601)</name>
    <name type="common">Pelagibaca bermudensis</name>
    <dbReference type="NCBI Taxonomy" id="314265"/>
    <lineage>
        <taxon>Bacteria</taxon>
        <taxon>Pseudomonadati</taxon>
        <taxon>Pseudomonadota</taxon>
        <taxon>Alphaproteobacteria</taxon>
        <taxon>Rhodobacterales</taxon>
        <taxon>Roseobacteraceae</taxon>
        <taxon>Salipiger</taxon>
    </lineage>
</organism>
<evidence type="ECO:0000313" key="3">
    <source>
        <dbReference type="Proteomes" id="UP000006230"/>
    </source>
</evidence>
<keyword evidence="1" id="KW-1133">Transmembrane helix</keyword>
<accession>Q0FRS3</accession>
<dbReference type="Pfam" id="PF06170">
    <property type="entry name" value="DUF983"/>
    <property type="match status" value="1"/>
</dbReference>
<evidence type="ECO:0000256" key="1">
    <source>
        <dbReference type="SAM" id="Phobius"/>
    </source>
</evidence>
<dbReference type="STRING" id="314265.R2601_13204"/>
<keyword evidence="1" id="KW-0472">Membrane</keyword>
<feature type="transmembrane region" description="Helical" evidence="1">
    <location>
        <begin position="55"/>
        <end position="74"/>
    </location>
</feature>
<keyword evidence="1" id="KW-0812">Transmembrane</keyword>
<proteinExistence type="predicted"/>
<comment type="caution">
    <text evidence="2">The sequence shown here is derived from an EMBL/GenBank/DDBJ whole genome shotgun (WGS) entry which is preliminary data.</text>
</comment>
<dbReference type="RefSeq" id="WP_007794796.1">
    <property type="nucleotide sequence ID" value="NZ_DS022276.1"/>
</dbReference>
<reference evidence="2 3" key="1">
    <citation type="journal article" date="2010" name="J. Bacteriol.">
        <title>Genome sequences of Pelagibaca bermudensis HTCC2601T and Maritimibacter alkaliphilus HTCC2654T, the type strains of two marine Roseobacter genera.</title>
        <authorList>
            <person name="Thrash J.C."/>
            <person name="Cho J.C."/>
            <person name="Ferriera S."/>
            <person name="Johnson J."/>
            <person name="Vergin K.L."/>
            <person name="Giovannoni S.J."/>
        </authorList>
    </citation>
    <scope>NUCLEOTIDE SEQUENCE [LARGE SCALE GENOMIC DNA]</scope>
    <source>
        <strain evidence="3">DSM 26914 / JCM 13377 / KCTC 12554 / HTCC2601</strain>
    </source>
</reference>
<dbReference type="EMBL" id="AATQ01000011">
    <property type="protein sequence ID" value="EAU46781.1"/>
    <property type="molecule type" value="Genomic_DNA"/>
</dbReference>
<evidence type="ECO:0008006" key="4">
    <source>
        <dbReference type="Google" id="ProtNLM"/>
    </source>
</evidence>
<evidence type="ECO:0000313" key="2">
    <source>
        <dbReference type="EMBL" id="EAU46781.1"/>
    </source>
</evidence>
<sequence length="124" mass="13155">MCETKDTKSAMLKGARLRCPQCGEGKLFDSYLKVTASCNACGLDLTPQRADDGPAYIVILLVCHIVGFAMHLMYKSFLDDPLMLALILGGAALALSLALLPPVKGMVVAIQWAKGMHGFGARAG</sequence>
<dbReference type="OrthoDB" id="9799456at2"/>
<name>Q0FRS3_SALBH</name>
<gene>
    <name evidence="2" type="ORF">R2601_13204</name>
</gene>
<feature type="transmembrane region" description="Helical" evidence="1">
    <location>
        <begin position="81"/>
        <end position="100"/>
    </location>
</feature>
<dbReference type="HOGENOM" id="CLU_133751_1_0_5"/>